<keyword evidence="6" id="KW-1185">Reference proteome</keyword>
<protein>
    <recommendedName>
        <fullName evidence="4">Protein kinase domain-containing protein</fullName>
    </recommendedName>
</protein>
<reference evidence="6" key="2">
    <citation type="submission" date="2015-01" db="EMBL/GenBank/DDBJ databases">
        <title>Evolutionary Origins and Diversification of the Mycorrhizal Mutualists.</title>
        <authorList>
            <consortium name="DOE Joint Genome Institute"/>
            <consortium name="Mycorrhizal Genomics Consortium"/>
            <person name="Kohler A."/>
            <person name="Kuo A."/>
            <person name="Nagy L.G."/>
            <person name="Floudas D."/>
            <person name="Copeland A."/>
            <person name="Barry K.W."/>
            <person name="Cichocki N."/>
            <person name="Veneault-Fourrey C."/>
            <person name="LaButti K."/>
            <person name="Lindquist E.A."/>
            <person name="Lipzen A."/>
            <person name="Lundell T."/>
            <person name="Morin E."/>
            <person name="Murat C."/>
            <person name="Riley R."/>
            <person name="Ohm R."/>
            <person name="Sun H."/>
            <person name="Tunlid A."/>
            <person name="Henrissat B."/>
            <person name="Grigoriev I.V."/>
            <person name="Hibbett D.S."/>
            <person name="Martin F."/>
        </authorList>
    </citation>
    <scope>NUCLEOTIDE SEQUENCE [LARGE SCALE GENOMIC DNA]</scope>
    <source>
        <strain evidence="6">MUT 4182</strain>
    </source>
</reference>
<feature type="non-terminal residue" evidence="5">
    <location>
        <position position="225"/>
    </location>
</feature>
<dbReference type="GO" id="GO:0035556">
    <property type="term" value="P:intracellular signal transduction"/>
    <property type="evidence" value="ECO:0007669"/>
    <property type="project" value="TreeGrafter"/>
</dbReference>
<dbReference type="GO" id="GO:0045719">
    <property type="term" value="P:negative regulation of glycogen biosynthetic process"/>
    <property type="evidence" value="ECO:0007669"/>
    <property type="project" value="TreeGrafter"/>
</dbReference>
<dbReference type="Proteomes" id="UP000054248">
    <property type="component" value="Unassembled WGS sequence"/>
</dbReference>
<evidence type="ECO:0000313" key="6">
    <source>
        <dbReference type="Proteomes" id="UP000054248"/>
    </source>
</evidence>
<accession>A0A0C3QGF5</accession>
<dbReference type="Pfam" id="PF00069">
    <property type="entry name" value="Pkinase"/>
    <property type="match status" value="1"/>
</dbReference>
<sequence length="225" mass="25392">MTALHLASGLEVAVKFISRARIPPEHLVEDPVLGSQVPIEALILRLTGHKGIVKFLDFYQDPTYFYLVCGFPFTASHDLFECIEQHRMLDERRARYVFKQVVDTVAYLESMGISHRDIKDENLVVDSNFNVKLIDFGSAVVRDLNAPEPYYDKFFGTISFASSEILRNQAYRAPPAEIWTLGVLLSFLVTGESPFPDKQHAIDGSPTFVRPDGSRPRLSPECVDL</sequence>
<dbReference type="Gene3D" id="1.10.510.10">
    <property type="entry name" value="Transferase(Phosphotransferase) domain 1"/>
    <property type="match status" value="1"/>
</dbReference>
<dbReference type="EMBL" id="KN822969">
    <property type="protein sequence ID" value="KIO30715.1"/>
    <property type="molecule type" value="Genomic_DNA"/>
</dbReference>
<dbReference type="AlphaFoldDB" id="A0A0C3QGF5"/>
<dbReference type="InterPro" id="IPR008271">
    <property type="entry name" value="Ser/Thr_kinase_AS"/>
</dbReference>
<organism evidence="5 6">
    <name type="scientific">Tulasnella calospora MUT 4182</name>
    <dbReference type="NCBI Taxonomy" id="1051891"/>
    <lineage>
        <taxon>Eukaryota</taxon>
        <taxon>Fungi</taxon>
        <taxon>Dikarya</taxon>
        <taxon>Basidiomycota</taxon>
        <taxon>Agaricomycotina</taxon>
        <taxon>Agaricomycetes</taxon>
        <taxon>Cantharellales</taxon>
        <taxon>Tulasnellaceae</taxon>
        <taxon>Tulasnella</taxon>
    </lineage>
</organism>
<keyword evidence="2" id="KW-0067">ATP-binding</keyword>
<feature type="domain" description="Protein kinase" evidence="4">
    <location>
        <begin position="1"/>
        <end position="225"/>
    </location>
</feature>
<dbReference type="GO" id="GO:0004674">
    <property type="term" value="F:protein serine/threonine kinase activity"/>
    <property type="evidence" value="ECO:0007669"/>
    <property type="project" value="TreeGrafter"/>
</dbReference>
<evidence type="ECO:0000313" key="5">
    <source>
        <dbReference type="EMBL" id="KIO30715.1"/>
    </source>
</evidence>
<dbReference type="PROSITE" id="PS00108">
    <property type="entry name" value="PROTEIN_KINASE_ST"/>
    <property type="match status" value="1"/>
</dbReference>
<dbReference type="HOGENOM" id="CLU_000288_63_0_1"/>
<dbReference type="GO" id="GO:0005524">
    <property type="term" value="F:ATP binding"/>
    <property type="evidence" value="ECO:0007669"/>
    <property type="project" value="UniProtKB-KW"/>
</dbReference>
<dbReference type="GO" id="GO:0005634">
    <property type="term" value="C:nucleus"/>
    <property type="evidence" value="ECO:0007669"/>
    <property type="project" value="TreeGrafter"/>
</dbReference>
<evidence type="ECO:0000256" key="1">
    <source>
        <dbReference type="ARBA" id="ARBA00022741"/>
    </source>
</evidence>
<keyword evidence="1" id="KW-0547">Nucleotide-binding</keyword>
<evidence type="ECO:0000259" key="4">
    <source>
        <dbReference type="PROSITE" id="PS50011"/>
    </source>
</evidence>
<dbReference type="OrthoDB" id="10252171at2759"/>
<name>A0A0C3QGF5_9AGAM</name>
<dbReference type="SMART" id="SM00220">
    <property type="entry name" value="S_TKc"/>
    <property type="match status" value="1"/>
</dbReference>
<gene>
    <name evidence="5" type="ORF">M407DRAFT_222942</name>
</gene>
<dbReference type="STRING" id="1051891.A0A0C3QGF5"/>
<dbReference type="InterPro" id="IPR011009">
    <property type="entry name" value="Kinase-like_dom_sf"/>
</dbReference>
<reference evidence="5 6" key="1">
    <citation type="submission" date="2014-04" db="EMBL/GenBank/DDBJ databases">
        <authorList>
            <consortium name="DOE Joint Genome Institute"/>
            <person name="Kuo A."/>
            <person name="Girlanda M."/>
            <person name="Perotto S."/>
            <person name="Kohler A."/>
            <person name="Nagy L.G."/>
            <person name="Floudas D."/>
            <person name="Copeland A."/>
            <person name="Barry K.W."/>
            <person name="Cichocki N."/>
            <person name="Veneault-Fourrey C."/>
            <person name="LaButti K."/>
            <person name="Lindquist E.A."/>
            <person name="Lipzen A."/>
            <person name="Lundell T."/>
            <person name="Morin E."/>
            <person name="Murat C."/>
            <person name="Sun H."/>
            <person name="Tunlid A."/>
            <person name="Henrissat B."/>
            <person name="Grigoriev I.V."/>
            <person name="Hibbett D.S."/>
            <person name="Martin F."/>
            <person name="Nordberg H.P."/>
            <person name="Cantor M.N."/>
            <person name="Hua S.X."/>
        </authorList>
    </citation>
    <scope>NUCLEOTIDE SEQUENCE [LARGE SCALE GENOMIC DNA]</scope>
    <source>
        <strain evidence="5 6">MUT 4182</strain>
    </source>
</reference>
<dbReference type="InterPro" id="IPR000719">
    <property type="entry name" value="Prot_kinase_dom"/>
</dbReference>
<evidence type="ECO:0000256" key="3">
    <source>
        <dbReference type="SAM" id="MobiDB-lite"/>
    </source>
</evidence>
<dbReference type="PANTHER" id="PTHR24346">
    <property type="entry name" value="MAP/MICROTUBULE AFFINITY-REGULATING KINASE"/>
    <property type="match status" value="1"/>
</dbReference>
<proteinExistence type="predicted"/>
<dbReference type="GO" id="GO:0005829">
    <property type="term" value="C:cytosol"/>
    <property type="evidence" value="ECO:0007669"/>
    <property type="project" value="TreeGrafter"/>
</dbReference>
<evidence type="ECO:0000256" key="2">
    <source>
        <dbReference type="ARBA" id="ARBA00022840"/>
    </source>
</evidence>
<dbReference type="PANTHER" id="PTHR24346:SF72">
    <property type="entry name" value="CAMK PROTEIN KINASE"/>
    <property type="match status" value="1"/>
</dbReference>
<feature type="region of interest" description="Disordered" evidence="3">
    <location>
        <begin position="198"/>
        <end position="225"/>
    </location>
</feature>
<dbReference type="Gene3D" id="3.30.200.20">
    <property type="entry name" value="Phosphorylase Kinase, domain 1"/>
    <property type="match status" value="1"/>
</dbReference>
<dbReference type="SUPFAM" id="SSF56112">
    <property type="entry name" value="Protein kinase-like (PK-like)"/>
    <property type="match status" value="1"/>
</dbReference>
<dbReference type="PROSITE" id="PS50011">
    <property type="entry name" value="PROTEIN_KINASE_DOM"/>
    <property type="match status" value="1"/>
</dbReference>